<dbReference type="KEGG" id="dfa:DFA_00511"/>
<evidence type="ECO:0000259" key="1">
    <source>
        <dbReference type="PROSITE" id="PS50053"/>
    </source>
</evidence>
<feature type="domain" description="Ubiquitin-like" evidence="1">
    <location>
        <begin position="1"/>
        <end position="80"/>
    </location>
</feature>
<dbReference type="GeneID" id="14873422"/>
<dbReference type="Pfam" id="PF00240">
    <property type="entry name" value="ubiquitin"/>
    <property type="match status" value="1"/>
</dbReference>
<dbReference type="CDD" id="cd17039">
    <property type="entry name" value="Ubl_ubiquitin_like"/>
    <property type="match status" value="1"/>
</dbReference>
<dbReference type="PANTHER" id="PTHR47725">
    <property type="entry name" value="OS03G0364000 PROTEIN"/>
    <property type="match status" value="1"/>
</dbReference>
<name>F4PSA4_CACFS</name>
<dbReference type="STRING" id="1054147.F4PSA4"/>
<dbReference type="SUPFAM" id="SSF54236">
    <property type="entry name" value="Ubiquitin-like"/>
    <property type="match status" value="1"/>
</dbReference>
<evidence type="ECO:0000313" key="2">
    <source>
        <dbReference type="EMBL" id="EGG20650.1"/>
    </source>
</evidence>
<dbReference type="OrthoDB" id="428577at2759"/>
<dbReference type="EMBL" id="GL883010">
    <property type="protein sequence ID" value="EGG20650.1"/>
    <property type="molecule type" value="Genomic_DNA"/>
</dbReference>
<dbReference type="SMART" id="SM00213">
    <property type="entry name" value="UBQ"/>
    <property type="match status" value="1"/>
</dbReference>
<gene>
    <name evidence="2" type="ORF">DFA_00511</name>
</gene>
<evidence type="ECO:0000313" key="3">
    <source>
        <dbReference type="Proteomes" id="UP000007797"/>
    </source>
</evidence>
<dbReference type="AlphaFoldDB" id="F4PSA4"/>
<dbReference type="InterPro" id="IPR029071">
    <property type="entry name" value="Ubiquitin-like_domsf"/>
</dbReference>
<dbReference type="InterPro" id="IPR000626">
    <property type="entry name" value="Ubiquitin-like_dom"/>
</dbReference>
<dbReference type="Proteomes" id="UP000007797">
    <property type="component" value="Unassembled WGS sequence"/>
</dbReference>
<dbReference type="PROSITE" id="PS50053">
    <property type="entry name" value="UBIQUITIN_2"/>
    <property type="match status" value="1"/>
</dbReference>
<dbReference type="Gene3D" id="3.10.20.90">
    <property type="entry name" value="Phosphatidylinositol 3-kinase Catalytic Subunit, Chain A, domain 1"/>
    <property type="match status" value="1"/>
</dbReference>
<proteinExistence type="predicted"/>
<dbReference type="RefSeq" id="XP_004358500.1">
    <property type="nucleotide sequence ID" value="XM_004358443.1"/>
</dbReference>
<protein>
    <recommendedName>
        <fullName evidence="1">Ubiquitin-like domain-containing protein</fullName>
    </recommendedName>
</protein>
<dbReference type="OMA" id="NDSIIFM"/>
<accession>F4PSA4</accession>
<keyword evidence="3" id="KW-1185">Reference proteome</keyword>
<organism evidence="2 3">
    <name type="scientific">Cavenderia fasciculata</name>
    <name type="common">Slime mold</name>
    <name type="synonym">Dictyostelium fasciculatum</name>
    <dbReference type="NCBI Taxonomy" id="261658"/>
    <lineage>
        <taxon>Eukaryota</taxon>
        <taxon>Amoebozoa</taxon>
        <taxon>Evosea</taxon>
        <taxon>Eumycetozoa</taxon>
        <taxon>Dictyostelia</taxon>
        <taxon>Acytosteliales</taxon>
        <taxon>Cavenderiaceae</taxon>
        <taxon>Cavenderia</taxon>
    </lineage>
</organism>
<dbReference type="PANTHER" id="PTHR47725:SF2">
    <property type="entry name" value="UBIQUITIN-LIKE DOMAIN-CONTAINING PROTEIN"/>
    <property type="match status" value="1"/>
</dbReference>
<reference evidence="3" key="1">
    <citation type="journal article" date="2011" name="Genome Res.">
        <title>Phylogeny-wide analysis of social amoeba genomes highlights ancient origins for complex intercellular communication.</title>
        <authorList>
            <person name="Heidel A.J."/>
            <person name="Lawal H.M."/>
            <person name="Felder M."/>
            <person name="Schilde C."/>
            <person name="Helps N.R."/>
            <person name="Tunggal B."/>
            <person name="Rivero F."/>
            <person name="John U."/>
            <person name="Schleicher M."/>
            <person name="Eichinger L."/>
            <person name="Platzer M."/>
            <person name="Noegel A.A."/>
            <person name="Schaap P."/>
            <person name="Gloeckner G."/>
        </authorList>
    </citation>
    <scope>NUCLEOTIDE SEQUENCE [LARGE SCALE GENOMIC DNA]</scope>
    <source>
        <strain evidence="3">SH3</strain>
    </source>
</reference>
<sequence length="90" mass="10370">MSLYFRVKRKEQTIFLSAENTDSIQKLKNDIAIINKLQDKPSDYVRLIHNGTVLDDKKTVNSLNMKNDDVVYLVYKNDDGSYEEIAASIL</sequence>